<dbReference type="Pfam" id="PF00005">
    <property type="entry name" value="ABC_tran"/>
    <property type="match status" value="1"/>
</dbReference>
<keyword evidence="2" id="KW-0547">Nucleotide-binding</keyword>
<dbReference type="GO" id="GO:0016887">
    <property type="term" value="F:ATP hydrolysis activity"/>
    <property type="evidence" value="ECO:0007669"/>
    <property type="project" value="InterPro"/>
</dbReference>
<dbReference type="InterPro" id="IPR003593">
    <property type="entry name" value="AAA+_ATPase"/>
</dbReference>
<dbReference type="InterPro" id="IPR003439">
    <property type="entry name" value="ABC_transporter-like_ATP-bd"/>
</dbReference>
<dbReference type="GO" id="GO:0005524">
    <property type="term" value="F:ATP binding"/>
    <property type="evidence" value="ECO:0007669"/>
    <property type="project" value="UniProtKB-KW"/>
</dbReference>
<dbReference type="PROSITE" id="PS50893">
    <property type="entry name" value="ABC_TRANSPORTER_2"/>
    <property type="match status" value="1"/>
</dbReference>
<dbReference type="SUPFAM" id="SSF52540">
    <property type="entry name" value="P-loop containing nucleoside triphosphate hydrolases"/>
    <property type="match status" value="1"/>
</dbReference>
<accession>A0A6M4JB45</accession>
<evidence type="ECO:0000256" key="3">
    <source>
        <dbReference type="ARBA" id="ARBA00022840"/>
    </source>
</evidence>
<dbReference type="SMART" id="SM00382">
    <property type="entry name" value="AAA"/>
    <property type="match status" value="1"/>
</dbReference>
<evidence type="ECO:0000256" key="2">
    <source>
        <dbReference type="ARBA" id="ARBA00022741"/>
    </source>
</evidence>
<organism evidence="5 6">
    <name type="scientific">Mycoplasma miroungigenitalium</name>
    <dbReference type="NCBI Taxonomy" id="754515"/>
    <lineage>
        <taxon>Bacteria</taxon>
        <taxon>Bacillati</taxon>
        <taxon>Mycoplasmatota</taxon>
        <taxon>Mollicutes</taxon>
        <taxon>Mycoplasmataceae</taxon>
        <taxon>Mycoplasma</taxon>
    </lineage>
</organism>
<evidence type="ECO:0000313" key="5">
    <source>
        <dbReference type="EMBL" id="QJR43299.1"/>
    </source>
</evidence>
<keyword evidence="6" id="KW-1185">Reference proteome</keyword>
<name>A0A6M4JB45_9MOLU</name>
<keyword evidence="1" id="KW-0813">Transport</keyword>
<evidence type="ECO:0000313" key="6">
    <source>
        <dbReference type="Proteomes" id="UP000500686"/>
    </source>
</evidence>
<dbReference type="RefSeq" id="WP_171110898.1">
    <property type="nucleotide sequence ID" value="NZ_CP053096.1"/>
</dbReference>
<dbReference type="InterPro" id="IPR027417">
    <property type="entry name" value="P-loop_NTPase"/>
</dbReference>
<dbReference type="KEGG" id="mmir:HLA87_00545"/>
<dbReference type="PANTHER" id="PTHR43423:SF1">
    <property type="entry name" value="ABC TRANSPORTER I FAMILY MEMBER 17"/>
    <property type="match status" value="1"/>
</dbReference>
<dbReference type="PANTHER" id="PTHR43423">
    <property type="entry name" value="ABC TRANSPORTER I FAMILY MEMBER 17"/>
    <property type="match status" value="1"/>
</dbReference>
<dbReference type="PROSITE" id="PS00211">
    <property type="entry name" value="ABC_TRANSPORTER_1"/>
    <property type="match status" value="1"/>
</dbReference>
<keyword evidence="4" id="KW-0472">Membrane</keyword>
<dbReference type="InterPro" id="IPR017871">
    <property type="entry name" value="ABC_transporter-like_CS"/>
</dbReference>
<evidence type="ECO:0000256" key="4">
    <source>
        <dbReference type="ARBA" id="ARBA00023136"/>
    </source>
</evidence>
<keyword evidence="3 5" id="KW-0067">ATP-binding</keyword>
<protein>
    <submittedName>
        <fullName evidence="5">ABC transporter ATP-binding protein</fullName>
    </submittedName>
</protein>
<dbReference type="AlphaFoldDB" id="A0A6M4JB45"/>
<gene>
    <name evidence="5" type="ORF">HLA87_00545</name>
</gene>
<sequence>MFELNDIKYENILDIKHLKFEKGKINVITGPSGGGKSTLLKMLNKMISPTSGSIIYNGRNLDLVPSLDLRREVSMLSQTPIILGETIEDNLKIAFQFQSRTIPTKEEMTKILTDVKLNKKLEDEARSLSGGEKQRLSLARILLLSPEVFLLDEPSSMLDKDTEDFILNFLSKFAENTHKTIIMVTHSPEVAAKYAQTLTHISEGKIKELDNE</sequence>
<dbReference type="Proteomes" id="UP000500686">
    <property type="component" value="Chromosome"/>
</dbReference>
<evidence type="ECO:0000256" key="1">
    <source>
        <dbReference type="ARBA" id="ARBA00022448"/>
    </source>
</evidence>
<dbReference type="EMBL" id="CP053096">
    <property type="protein sequence ID" value="QJR43299.1"/>
    <property type="molecule type" value="Genomic_DNA"/>
</dbReference>
<proteinExistence type="predicted"/>
<reference evidence="5 6" key="1">
    <citation type="submission" date="2020-05" db="EMBL/GenBank/DDBJ databases">
        <title>Novel Mycoplasma species detected in Mirounga angustirostris (northern elephant seal) from the USA.</title>
        <authorList>
            <person name="Volokhov D.V."/>
        </authorList>
    </citation>
    <scope>NUCLEOTIDE SEQUENCE [LARGE SCALE GENOMIC DNA]</scope>
    <source>
        <strain evidence="5 6">Mirounga ES2806-GEN</strain>
    </source>
</reference>
<dbReference type="Gene3D" id="3.40.50.300">
    <property type="entry name" value="P-loop containing nucleotide triphosphate hydrolases"/>
    <property type="match status" value="1"/>
</dbReference>